<feature type="transmembrane region" description="Helical" evidence="1">
    <location>
        <begin position="44"/>
        <end position="62"/>
    </location>
</feature>
<dbReference type="Proteomes" id="UP000177324">
    <property type="component" value="Unassembled WGS sequence"/>
</dbReference>
<feature type="transmembrane region" description="Helical" evidence="1">
    <location>
        <begin position="74"/>
        <end position="100"/>
    </location>
</feature>
<feature type="transmembrane region" description="Helical" evidence="1">
    <location>
        <begin position="274"/>
        <end position="292"/>
    </location>
</feature>
<sequence>MKKVWLALIIIQAVVNLVGALGPELGFDALWYHLTEGKLFLSRHSLAPISGNLLYWSGFPRLMEFIYAFGPAKLVHWAFGLGSAWLVYRLGGPAAAVLFYTTLLVGWLSTSAYVDLALTFFILAAITVKRYWQKIIWLALAGATKLTAIPTSLIITGFPWAVLGALPFWIINWRATDNPFYPFGESFAPINEWFFNGFTFWVSRPIRLFFDPAFRVGPIILILAALSGFKLLRFYTFMLFLVWFLSPGTDFGRFALPFLAVLSISAAQSKSRLATVLILIHALAGILGRSYANAKYLPVLLGQQSQSAFLTQHLNFDFGDFYDTDGWFKQNIKPTDKVLVYDIHNLYYVDFPFDHESWAKPGTYYTHVLSRNSKSLPLIYTNPITGVKVYLCSCYF</sequence>
<evidence type="ECO:0000313" key="2">
    <source>
        <dbReference type="EMBL" id="OGY17393.1"/>
    </source>
</evidence>
<accession>A0A1G1VPU8</accession>
<keyword evidence="1" id="KW-0812">Transmembrane</keyword>
<feature type="transmembrane region" description="Helical" evidence="1">
    <location>
        <begin position="112"/>
        <end position="132"/>
    </location>
</feature>
<reference evidence="2 3" key="1">
    <citation type="journal article" date="2016" name="Nat. Commun.">
        <title>Thousands of microbial genomes shed light on interconnected biogeochemical processes in an aquifer system.</title>
        <authorList>
            <person name="Anantharaman K."/>
            <person name="Brown C.T."/>
            <person name="Hug L.A."/>
            <person name="Sharon I."/>
            <person name="Castelle C.J."/>
            <person name="Probst A.J."/>
            <person name="Thomas B.C."/>
            <person name="Singh A."/>
            <person name="Wilkins M.J."/>
            <person name="Karaoz U."/>
            <person name="Brodie E.L."/>
            <person name="Williams K.H."/>
            <person name="Hubbard S.S."/>
            <person name="Banfield J.F."/>
        </authorList>
    </citation>
    <scope>NUCLEOTIDE SEQUENCE [LARGE SCALE GENOMIC DNA]</scope>
</reference>
<dbReference type="AlphaFoldDB" id="A0A1G1VPU8"/>
<protein>
    <recommendedName>
        <fullName evidence="4">Glycosyltransferase RgtA/B/C/D-like domain-containing protein</fullName>
    </recommendedName>
</protein>
<name>A0A1G1VPU8_9BACT</name>
<gene>
    <name evidence="2" type="ORF">A2784_02855</name>
</gene>
<evidence type="ECO:0000256" key="1">
    <source>
        <dbReference type="SAM" id="Phobius"/>
    </source>
</evidence>
<comment type="caution">
    <text evidence="2">The sequence shown here is derived from an EMBL/GenBank/DDBJ whole genome shotgun (WGS) entry which is preliminary data.</text>
</comment>
<organism evidence="2 3">
    <name type="scientific">Candidatus Chisholmbacteria bacterium RIFCSPHIGHO2_01_FULL_48_12</name>
    <dbReference type="NCBI Taxonomy" id="1797589"/>
    <lineage>
        <taxon>Bacteria</taxon>
        <taxon>Candidatus Chisholmiibacteriota</taxon>
    </lineage>
</organism>
<feature type="transmembrane region" description="Helical" evidence="1">
    <location>
        <begin position="153"/>
        <end position="173"/>
    </location>
</feature>
<feature type="transmembrane region" description="Helical" evidence="1">
    <location>
        <begin position="219"/>
        <end position="245"/>
    </location>
</feature>
<evidence type="ECO:0000313" key="3">
    <source>
        <dbReference type="Proteomes" id="UP000177324"/>
    </source>
</evidence>
<proteinExistence type="predicted"/>
<dbReference type="EMBL" id="MHCH01000027">
    <property type="protein sequence ID" value="OGY17393.1"/>
    <property type="molecule type" value="Genomic_DNA"/>
</dbReference>
<keyword evidence="1" id="KW-1133">Transmembrane helix</keyword>
<keyword evidence="1" id="KW-0472">Membrane</keyword>
<evidence type="ECO:0008006" key="4">
    <source>
        <dbReference type="Google" id="ProtNLM"/>
    </source>
</evidence>